<organism evidence="3 4">
    <name type="scientific">Rhododendron williamsianum</name>
    <dbReference type="NCBI Taxonomy" id="262921"/>
    <lineage>
        <taxon>Eukaryota</taxon>
        <taxon>Viridiplantae</taxon>
        <taxon>Streptophyta</taxon>
        <taxon>Embryophyta</taxon>
        <taxon>Tracheophyta</taxon>
        <taxon>Spermatophyta</taxon>
        <taxon>Magnoliopsida</taxon>
        <taxon>eudicotyledons</taxon>
        <taxon>Gunneridae</taxon>
        <taxon>Pentapetalae</taxon>
        <taxon>asterids</taxon>
        <taxon>Ericales</taxon>
        <taxon>Ericaceae</taxon>
        <taxon>Ericoideae</taxon>
        <taxon>Rhodoreae</taxon>
        <taxon>Rhododendron</taxon>
    </lineage>
</organism>
<dbReference type="PANTHER" id="PTHR45898:SF3">
    <property type="entry name" value="TOM1-LIKE PROTEIN 5"/>
    <property type="match status" value="1"/>
</dbReference>
<evidence type="ECO:0000313" key="3">
    <source>
        <dbReference type="EMBL" id="KAE9449913.1"/>
    </source>
</evidence>
<comment type="caution">
    <text evidence="3">The sequence shown here is derived from an EMBL/GenBank/DDBJ whole genome shotgun (WGS) entry which is preliminary data.</text>
</comment>
<evidence type="ECO:0000256" key="2">
    <source>
        <dbReference type="SAM" id="MobiDB-lite"/>
    </source>
</evidence>
<dbReference type="GO" id="GO:0043130">
    <property type="term" value="F:ubiquitin binding"/>
    <property type="evidence" value="ECO:0007669"/>
    <property type="project" value="InterPro"/>
</dbReference>
<keyword evidence="4" id="KW-1185">Reference proteome</keyword>
<dbReference type="InterPro" id="IPR044836">
    <property type="entry name" value="TOL_plant"/>
</dbReference>
<sequence>MVAEEKTEAAAFVGREGAPSRPESSIESLQKEEISLILKYVKFGFVMSICGCFVPRDEKVVSRAIELNEQLQRVLARHDVLISSRSTSTSNDFVQDEAEEEEEEAEQLFRRMRKGKACARPEHEEGQIERPLGVFKSPNPGERVHHLLIRPLSQEGNAVPPGPPVVLPPPPAKHIEREKFFLENKLDGSATLAPHIRNLSLHSHNGSSSNDGGSMESD</sequence>
<dbReference type="EMBL" id="QEFC01003108">
    <property type="protein sequence ID" value="KAE9449913.1"/>
    <property type="molecule type" value="Genomic_DNA"/>
</dbReference>
<gene>
    <name evidence="3" type="ORF">C3L33_18192</name>
</gene>
<feature type="region of interest" description="Disordered" evidence="2">
    <location>
        <begin position="197"/>
        <end position="218"/>
    </location>
</feature>
<dbReference type="GO" id="GO:0035091">
    <property type="term" value="F:phosphatidylinositol binding"/>
    <property type="evidence" value="ECO:0007669"/>
    <property type="project" value="InterPro"/>
</dbReference>
<comment type="similarity">
    <text evidence="1">Belongs to the TOM1 family.</text>
</comment>
<dbReference type="Proteomes" id="UP000428333">
    <property type="component" value="Linkage Group LG11"/>
</dbReference>
<feature type="non-terminal residue" evidence="3">
    <location>
        <position position="1"/>
    </location>
</feature>
<protein>
    <recommendedName>
        <fullName evidence="5">GAT domain-containing protein</fullName>
    </recommendedName>
</protein>
<dbReference type="OrthoDB" id="2018246at2759"/>
<evidence type="ECO:0000256" key="1">
    <source>
        <dbReference type="ARBA" id="ARBA00007708"/>
    </source>
</evidence>
<dbReference type="PANTHER" id="PTHR45898">
    <property type="entry name" value="TOM1-LIKE PROTEIN"/>
    <property type="match status" value="1"/>
</dbReference>
<evidence type="ECO:0000313" key="4">
    <source>
        <dbReference type="Proteomes" id="UP000428333"/>
    </source>
</evidence>
<name>A0A6A4KQV1_9ERIC</name>
<proteinExistence type="inferred from homology"/>
<dbReference type="GO" id="GO:0043328">
    <property type="term" value="P:protein transport to vacuole involved in ubiquitin-dependent protein catabolic process via the multivesicular body sorting pathway"/>
    <property type="evidence" value="ECO:0007669"/>
    <property type="project" value="InterPro"/>
</dbReference>
<accession>A0A6A4KQV1</accession>
<feature type="region of interest" description="Disordered" evidence="2">
    <location>
        <begin position="1"/>
        <end position="26"/>
    </location>
</feature>
<evidence type="ECO:0008006" key="5">
    <source>
        <dbReference type="Google" id="ProtNLM"/>
    </source>
</evidence>
<feature type="compositionally biased region" description="Low complexity" evidence="2">
    <location>
        <begin position="198"/>
        <end position="218"/>
    </location>
</feature>
<reference evidence="3 4" key="1">
    <citation type="journal article" date="2019" name="Genome Biol. Evol.">
        <title>The Rhododendron genome and chromosomal organization provide insight into shared whole-genome duplications across the heath family (Ericaceae).</title>
        <authorList>
            <person name="Soza V.L."/>
            <person name="Lindsley D."/>
            <person name="Waalkes A."/>
            <person name="Ramage E."/>
            <person name="Patwardhan R.P."/>
            <person name="Burton J.N."/>
            <person name="Adey A."/>
            <person name="Kumar A."/>
            <person name="Qiu R."/>
            <person name="Shendure J."/>
            <person name="Hall B."/>
        </authorList>
    </citation>
    <scope>NUCLEOTIDE SEQUENCE [LARGE SCALE GENOMIC DNA]</scope>
    <source>
        <strain evidence="3">RSF 1966-606</strain>
    </source>
</reference>
<dbReference type="AlphaFoldDB" id="A0A6A4KQV1"/>